<evidence type="ECO:0000313" key="2">
    <source>
        <dbReference type="Proteomes" id="UP000186102"/>
    </source>
</evidence>
<dbReference type="EMBL" id="MLBF01000108">
    <property type="protein sequence ID" value="OLN25596.1"/>
    <property type="molecule type" value="Genomic_DNA"/>
</dbReference>
<proteinExistence type="predicted"/>
<evidence type="ECO:0000313" key="1">
    <source>
        <dbReference type="EMBL" id="OLN25596.1"/>
    </source>
</evidence>
<accession>A0A1Q8QE37</accession>
<sequence>MRWSYENKTQTDDLLPDIFDRRFCQSLFLNRPSRATVKADDGIEAAAHQ</sequence>
<reference evidence="1 2" key="1">
    <citation type="submission" date="2016-09" db="EMBL/GenBank/DDBJ databases">
        <title>Complete genome of Desulfosporosinus sp. OL.</title>
        <authorList>
            <person name="Mardanov A."/>
            <person name="Beletsky A."/>
            <person name="Panova A."/>
            <person name="Karnachuk O."/>
            <person name="Ravin N."/>
        </authorList>
    </citation>
    <scope>NUCLEOTIDE SEQUENCE [LARGE SCALE GENOMIC DNA]</scope>
    <source>
        <strain evidence="1 2">OL</strain>
    </source>
</reference>
<gene>
    <name evidence="1" type="ORF">DSOL_5284</name>
</gene>
<protein>
    <submittedName>
        <fullName evidence="1">Uncharacterized protein</fullName>
    </submittedName>
</protein>
<organism evidence="1 2">
    <name type="scientific">Desulfosporosinus metallidurans</name>
    <dbReference type="NCBI Taxonomy" id="1888891"/>
    <lineage>
        <taxon>Bacteria</taxon>
        <taxon>Bacillati</taxon>
        <taxon>Bacillota</taxon>
        <taxon>Clostridia</taxon>
        <taxon>Eubacteriales</taxon>
        <taxon>Desulfitobacteriaceae</taxon>
        <taxon>Desulfosporosinus</taxon>
    </lineage>
</organism>
<dbReference type="AlphaFoldDB" id="A0A1Q8QE37"/>
<dbReference type="Proteomes" id="UP000186102">
    <property type="component" value="Unassembled WGS sequence"/>
</dbReference>
<comment type="caution">
    <text evidence="1">The sequence shown here is derived from an EMBL/GenBank/DDBJ whole genome shotgun (WGS) entry which is preliminary data.</text>
</comment>
<dbReference type="STRING" id="1888891.DSOL_5284"/>
<name>A0A1Q8QE37_9FIRM</name>
<keyword evidence="2" id="KW-1185">Reference proteome</keyword>